<dbReference type="InterPro" id="IPR058982">
    <property type="entry name" value="Beta-barrel_AprE"/>
</dbReference>
<feature type="domain" description="AprE-like beta-barrel" evidence="6">
    <location>
        <begin position="276"/>
        <end position="362"/>
    </location>
</feature>
<evidence type="ECO:0000313" key="7">
    <source>
        <dbReference type="EMBL" id="AEI48855.1"/>
    </source>
</evidence>
<keyword evidence="8" id="KW-1185">Reference proteome</keyword>
<keyword evidence="3 5" id="KW-1133">Transmembrane helix</keyword>
<feature type="transmembrane region" description="Helical" evidence="5">
    <location>
        <begin position="29"/>
        <end position="50"/>
    </location>
</feature>
<accession>A0A7U3ZKF2</accession>
<evidence type="ECO:0000313" key="8">
    <source>
        <dbReference type="Proteomes" id="UP000000493"/>
    </source>
</evidence>
<evidence type="ECO:0000256" key="2">
    <source>
        <dbReference type="ARBA" id="ARBA00022692"/>
    </source>
</evidence>
<dbReference type="Proteomes" id="UP000000493">
    <property type="component" value="Chromosome"/>
</dbReference>
<keyword evidence="4 5" id="KW-0472">Membrane</keyword>
<proteinExistence type="predicted"/>
<comment type="subcellular location">
    <subcellularLocation>
        <location evidence="1">Membrane</location>
        <topology evidence="1">Single-pass membrane protein</topology>
    </subcellularLocation>
</comment>
<reference evidence="8" key="1">
    <citation type="submission" date="2011-06" db="EMBL/GenBank/DDBJ databases">
        <title>The complete genome of chromosome of Runella slithyformis DSM 19594.</title>
        <authorList>
            <consortium name="US DOE Joint Genome Institute (JGI-PGF)"/>
            <person name="Lucas S."/>
            <person name="Han J."/>
            <person name="Lapidus A."/>
            <person name="Bruce D."/>
            <person name="Goodwin L."/>
            <person name="Pitluck S."/>
            <person name="Peters L."/>
            <person name="Kyrpides N."/>
            <person name="Mavromatis K."/>
            <person name="Ivanova N."/>
            <person name="Ovchinnikova G."/>
            <person name="Zhang X."/>
            <person name="Misra M."/>
            <person name="Detter J.C."/>
            <person name="Tapia R."/>
            <person name="Han C."/>
            <person name="Land M."/>
            <person name="Hauser L."/>
            <person name="Markowitz V."/>
            <person name="Cheng J.-F."/>
            <person name="Hugenholtz P."/>
            <person name="Woyke T."/>
            <person name="Wu D."/>
            <person name="Tindall B."/>
            <person name="Faehrich R."/>
            <person name="Brambilla E."/>
            <person name="Klenk H.-P."/>
            <person name="Eisen J.A."/>
        </authorList>
    </citation>
    <scope>NUCLEOTIDE SEQUENCE [LARGE SCALE GENOMIC DNA]</scope>
    <source>
        <strain evidence="8">ATCC 29530 / DSM 19594 / LMG 11500 / NCIMB 11436 / LSU 4</strain>
    </source>
</reference>
<evidence type="ECO:0000256" key="4">
    <source>
        <dbReference type="ARBA" id="ARBA00023136"/>
    </source>
</evidence>
<organism evidence="7 8">
    <name type="scientific">Runella slithyformis (strain ATCC 29530 / DSM 19594 / LMG 11500 / NCIMB 11436 / LSU 4)</name>
    <dbReference type="NCBI Taxonomy" id="761193"/>
    <lineage>
        <taxon>Bacteria</taxon>
        <taxon>Pseudomonadati</taxon>
        <taxon>Bacteroidota</taxon>
        <taxon>Cytophagia</taxon>
        <taxon>Cytophagales</taxon>
        <taxon>Spirosomataceae</taxon>
        <taxon>Runella</taxon>
    </lineage>
</organism>
<dbReference type="Pfam" id="PF26002">
    <property type="entry name" value="Beta-barrel_AprE"/>
    <property type="match status" value="1"/>
</dbReference>
<dbReference type="PANTHER" id="PTHR30386">
    <property type="entry name" value="MEMBRANE FUSION SUBUNIT OF EMRAB-TOLC MULTIDRUG EFFLUX PUMP"/>
    <property type="match status" value="1"/>
</dbReference>
<evidence type="ECO:0000256" key="3">
    <source>
        <dbReference type="ARBA" id="ARBA00022989"/>
    </source>
</evidence>
<evidence type="ECO:0000256" key="1">
    <source>
        <dbReference type="ARBA" id="ARBA00004167"/>
    </source>
</evidence>
<dbReference type="Gene3D" id="2.40.30.170">
    <property type="match status" value="1"/>
</dbReference>
<gene>
    <name evidence="7" type="ordered locus">Runsl_2450</name>
</gene>
<reference evidence="7 8" key="2">
    <citation type="journal article" date="2012" name="Stand. Genomic Sci.">
        <title>Complete genome sequence of the aquatic bacterium Runella slithyformis type strain (LSU 4(T)).</title>
        <authorList>
            <person name="Copeland A."/>
            <person name="Zhang X."/>
            <person name="Misra M."/>
            <person name="Lapidus A."/>
            <person name="Nolan M."/>
            <person name="Lucas S."/>
            <person name="Deshpande S."/>
            <person name="Cheng J.F."/>
            <person name="Tapia R."/>
            <person name="Goodwin L.A."/>
            <person name="Pitluck S."/>
            <person name="Liolios K."/>
            <person name="Pagani I."/>
            <person name="Ivanova N."/>
            <person name="Mikhailova N."/>
            <person name="Pati A."/>
            <person name="Chen A."/>
            <person name="Palaniappan K."/>
            <person name="Land M."/>
            <person name="Hauser L."/>
            <person name="Pan C."/>
            <person name="Jeffries C.D."/>
            <person name="Detter J.C."/>
            <person name="Brambilla E.M."/>
            <person name="Rohde M."/>
            <person name="Djao O.D."/>
            <person name="Goker M."/>
            <person name="Sikorski J."/>
            <person name="Tindall B.J."/>
            <person name="Woyke T."/>
            <person name="Bristow J."/>
            <person name="Eisen J.A."/>
            <person name="Markowitz V."/>
            <person name="Hugenholtz P."/>
            <person name="Kyrpides N.C."/>
            <person name="Klenk H.P."/>
            <person name="Mavromatis K."/>
        </authorList>
    </citation>
    <scope>NUCLEOTIDE SEQUENCE [LARGE SCALE GENOMIC DNA]</scope>
    <source>
        <strain evidence="8">ATCC 29530 / DSM 19594 / LMG 11500 / NCIMB 11436 / LSU 4</strain>
    </source>
</reference>
<dbReference type="KEGG" id="rsi:Runsl_2450"/>
<sequence>MKQHQLHPAEIAPFTTEAYLPGVSVKSQWIYVSVLVAVVAALAALPFIYVEVSVQSTGIIRPTAERNELRSLVAGTISHTYIKENETVVQGQTLFRLQTDVLDTKIRLNKVQQTEKLLYINDLEKLVLLNKEDLSCESLASPLYRQQFEQFRWLLSENQQTQRKRKREMDVSKRLLEEKVAAQIEFEDKEFAYQNVQAQYQTTIERHISEWQTALSRFRMDLDELRAQERQWGKERELYTLKAPISGNVSQLAGKYTGGYLQAGELLGVISPDSNLVVECYVAPKDIGLLKKGMKTRIQMDAFDYNQWGLAEGVVSEIANDLTISDNQQPFFKVKCKLLQNHLALPNGYKGVLKKGMTLRTHFIVARRSLFDLLYDKADDWLNPKTVGSNQFTVGSKNP</sequence>
<evidence type="ECO:0000259" key="6">
    <source>
        <dbReference type="Pfam" id="PF26002"/>
    </source>
</evidence>
<keyword evidence="2 5" id="KW-0812">Transmembrane</keyword>
<dbReference type="GO" id="GO:0016020">
    <property type="term" value="C:membrane"/>
    <property type="evidence" value="ECO:0007669"/>
    <property type="project" value="UniProtKB-SubCell"/>
</dbReference>
<dbReference type="InterPro" id="IPR050739">
    <property type="entry name" value="MFP"/>
</dbReference>
<dbReference type="PANTHER" id="PTHR30386:SF26">
    <property type="entry name" value="TRANSPORT PROTEIN COMB"/>
    <property type="match status" value="1"/>
</dbReference>
<evidence type="ECO:0000256" key="5">
    <source>
        <dbReference type="SAM" id="Phobius"/>
    </source>
</evidence>
<protein>
    <submittedName>
        <fullName evidence="7">Secretion protein HlyD family protein</fullName>
    </submittedName>
</protein>
<dbReference type="RefSeq" id="WP_013928166.1">
    <property type="nucleotide sequence ID" value="NC_015703.1"/>
</dbReference>
<name>A0A7U3ZKF2_RUNSL</name>
<dbReference type="EMBL" id="CP002859">
    <property type="protein sequence ID" value="AEI48855.1"/>
    <property type="molecule type" value="Genomic_DNA"/>
</dbReference>
<dbReference type="AlphaFoldDB" id="A0A7U3ZKF2"/>